<evidence type="ECO:0000313" key="2">
    <source>
        <dbReference type="Proteomes" id="UP000313359"/>
    </source>
</evidence>
<dbReference type="AlphaFoldDB" id="A0A5C2SNA8"/>
<accession>A0A5C2SNA8</accession>
<reference evidence="1" key="1">
    <citation type="journal article" date="2018" name="Genome Biol. Evol.">
        <title>Genomics and development of Lentinus tigrinus, a white-rot wood-decaying mushroom with dimorphic fruiting bodies.</title>
        <authorList>
            <person name="Wu B."/>
            <person name="Xu Z."/>
            <person name="Knudson A."/>
            <person name="Carlson A."/>
            <person name="Chen N."/>
            <person name="Kovaka S."/>
            <person name="LaButti K."/>
            <person name="Lipzen A."/>
            <person name="Pennachio C."/>
            <person name="Riley R."/>
            <person name="Schakwitz W."/>
            <person name="Umezawa K."/>
            <person name="Ohm R.A."/>
            <person name="Grigoriev I.V."/>
            <person name="Nagy L.G."/>
            <person name="Gibbons J."/>
            <person name="Hibbett D."/>
        </authorList>
    </citation>
    <scope>NUCLEOTIDE SEQUENCE [LARGE SCALE GENOMIC DNA]</scope>
    <source>
        <strain evidence="1">ALCF2SS1-6</strain>
    </source>
</reference>
<gene>
    <name evidence="1" type="ORF">L227DRAFT_279647</name>
</gene>
<keyword evidence="2" id="KW-1185">Reference proteome</keyword>
<organism evidence="1 2">
    <name type="scientific">Lentinus tigrinus ALCF2SS1-6</name>
    <dbReference type="NCBI Taxonomy" id="1328759"/>
    <lineage>
        <taxon>Eukaryota</taxon>
        <taxon>Fungi</taxon>
        <taxon>Dikarya</taxon>
        <taxon>Basidiomycota</taxon>
        <taxon>Agaricomycotina</taxon>
        <taxon>Agaricomycetes</taxon>
        <taxon>Polyporales</taxon>
        <taxon>Polyporaceae</taxon>
        <taxon>Lentinus</taxon>
    </lineage>
</organism>
<evidence type="ECO:0000313" key="1">
    <source>
        <dbReference type="EMBL" id="RPD65110.1"/>
    </source>
</evidence>
<protein>
    <submittedName>
        <fullName evidence="1">Uncharacterized protein</fullName>
    </submittedName>
</protein>
<dbReference type="EMBL" id="ML122253">
    <property type="protein sequence ID" value="RPD65110.1"/>
    <property type="molecule type" value="Genomic_DNA"/>
</dbReference>
<dbReference type="Proteomes" id="UP000313359">
    <property type="component" value="Unassembled WGS sequence"/>
</dbReference>
<name>A0A5C2SNA8_9APHY</name>
<sequence length="77" mass="8735">MTRRLVRNISTMCWVIIQRDLLDRGDVQIQLTKLYGLTLVVLLMVCSARGSGGTFEAGAQRSLLNSDNGRQITTWWH</sequence>
<proteinExistence type="predicted"/>